<name>A0A4U9R0W5_HATHI</name>
<dbReference type="AlphaFoldDB" id="A0A4U9R0W5"/>
<organism evidence="2 3">
    <name type="scientific">Hathewaya histolytica</name>
    <name type="common">Clostridium histolyticum</name>
    <dbReference type="NCBI Taxonomy" id="1498"/>
    <lineage>
        <taxon>Bacteria</taxon>
        <taxon>Bacillati</taxon>
        <taxon>Bacillota</taxon>
        <taxon>Clostridia</taxon>
        <taxon>Eubacteriales</taxon>
        <taxon>Clostridiaceae</taxon>
        <taxon>Hathewaya</taxon>
    </lineage>
</organism>
<feature type="compositionally biased region" description="Basic and acidic residues" evidence="1">
    <location>
        <begin position="121"/>
        <end position="137"/>
    </location>
</feature>
<dbReference type="OrthoDB" id="1955469at2"/>
<dbReference type="KEGG" id="hhw:NCTC503_00478"/>
<dbReference type="Proteomes" id="UP000308489">
    <property type="component" value="Chromosome 1"/>
</dbReference>
<reference evidence="2 3" key="1">
    <citation type="submission" date="2019-05" db="EMBL/GenBank/DDBJ databases">
        <authorList>
            <consortium name="Pathogen Informatics"/>
        </authorList>
    </citation>
    <scope>NUCLEOTIDE SEQUENCE [LARGE SCALE GENOMIC DNA]</scope>
    <source>
        <strain evidence="2 3">NCTC503</strain>
    </source>
</reference>
<feature type="compositionally biased region" description="Basic and acidic residues" evidence="1">
    <location>
        <begin position="54"/>
        <end position="95"/>
    </location>
</feature>
<gene>
    <name evidence="2" type="ORF">NCTC503_00478</name>
</gene>
<evidence type="ECO:0000313" key="3">
    <source>
        <dbReference type="Proteomes" id="UP000308489"/>
    </source>
</evidence>
<evidence type="ECO:0000313" key="2">
    <source>
        <dbReference type="EMBL" id="VTQ84108.1"/>
    </source>
</evidence>
<proteinExistence type="predicted"/>
<feature type="compositionally biased region" description="Basic and acidic residues" evidence="1">
    <location>
        <begin position="105"/>
        <end position="114"/>
    </location>
</feature>
<evidence type="ECO:0000256" key="1">
    <source>
        <dbReference type="SAM" id="MobiDB-lite"/>
    </source>
</evidence>
<dbReference type="RefSeq" id="WP_138209276.1">
    <property type="nucleotide sequence ID" value="NZ_CBCRUQ010000009.1"/>
</dbReference>
<accession>A0A4U9R0W5</accession>
<dbReference type="EMBL" id="LR590481">
    <property type="protein sequence ID" value="VTQ84108.1"/>
    <property type="molecule type" value="Genomic_DNA"/>
</dbReference>
<keyword evidence="3" id="KW-1185">Reference proteome</keyword>
<sequence>MKRKAKMALSVATSIFFVTIIGTSILNKKSGIAFVNIDSIKNVRKNTLSNNESVKGKHGVEEDKNIKGTKGKESKADKSKEVINNKEVKNRDKDTASSNGGSKGQLKDGKEKNKPQLQQNEEQHKDETDNKDKRNIVLNSKEEVNKFAKTVFKKYFALDIENDPNVTFNIEERRIEETSENLWFCTWMGLFDGKNLYLNLLVDKDSGRIKKIDNYNYSEVGTEEKVDEKKAKTIALDFISKIDRKNLDLIGDVKVIKNSKDGYKVIIPKKSEGGSSTQEIIMVAVNPYSGLVSSFTDLWK</sequence>
<feature type="region of interest" description="Disordered" evidence="1">
    <location>
        <begin position="50"/>
        <end position="137"/>
    </location>
</feature>
<protein>
    <submittedName>
        <fullName evidence="2">Uncharacterized protein</fullName>
    </submittedName>
</protein>